<reference evidence="2 3" key="1">
    <citation type="journal article" date="2018" name="Nat. Biotechnol.">
        <title>A standardized bacterial taxonomy based on genome phylogeny substantially revises the tree of life.</title>
        <authorList>
            <person name="Parks D.H."/>
            <person name="Chuvochina M."/>
            <person name="Waite D.W."/>
            <person name="Rinke C."/>
            <person name="Skarshewski A."/>
            <person name="Chaumeil P.A."/>
            <person name="Hugenholtz P."/>
        </authorList>
    </citation>
    <scope>NUCLEOTIDE SEQUENCE [LARGE SCALE GENOMIC DNA]</scope>
    <source>
        <strain evidence="2">UBA11482</strain>
    </source>
</reference>
<evidence type="ECO:0000259" key="1">
    <source>
        <dbReference type="SMART" id="SM00842"/>
    </source>
</evidence>
<sequence>MEAGKYIVAIELGTSKIVGIVGVKNEDGRLNILATEKEDSAGCIKRGCIFNVEDTASKIQKIIKKLENRLSLKITKVYVGVGGQSVHSISHSVFRQLAEDTPITDMIINSLHAESRSFPVANAEIMDVIPNEYTIDNHLETQPK</sequence>
<dbReference type="Proteomes" id="UP000262954">
    <property type="component" value="Unassembled WGS sequence"/>
</dbReference>
<dbReference type="InterPro" id="IPR050696">
    <property type="entry name" value="FtsA/MreB"/>
</dbReference>
<accession>A0A354M215</accession>
<dbReference type="Pfam" id="PF02491">
    <property type="entry name" value="SHS2_FTSA"/>
    <property type="match status" value="1"/>
</dbReference>
<evidence type="ECO:0000313" key="3">
    <source>
        <dbReference type="Proteomes" id="UP000262954"/>
    </source>
</evidence>
<dbReference type="InterPro" id="IPR043129">
    <property type="entry name" value="ATPase_NBD"/>
</dbReference>
<proteinExistence type="predicted"/>
<dbReference type="PANTHER" id="PTHR32432:SF4">
    <property type="entry name" value="CELL DIVISION PROTEIN FTSA"/>
    <property type="match status" value="1"/>
</dbReference>
<evidence type="ECO:0000313" key="2">
    <source>
        <dbReference type="EMBL" id="HBJ08554.1"/>
    </source>
</evidence>
<protein>
    <submittedName>
        <fullName evidence="2">Cell division protein FtsA</fullName>
    </submittedName>
</protein>
<feature type="non-terminal residue" evidence="2">
    <location>
        <position position="144"/>
    </location>
</feature>
<organism evidence="2 3">
    <name type="scientific">Coprobacter fastidiosus</name>
    <dbReference type="NCBI Taxonomy" id="1099853"/>
    <lineage>
        <taxon>Bacteria</taxon>
        <taxon>Pseudomonadati</taxon>
        <taxon>Bacteroidota</taxon>
        <taxon>Bacteroidia</taxon>
        <taxon>Bacteroidales</taxon>
        <taxon>Barnesiellaceae</taxon>
        <taxon>Coprobacter</taxon>
    </lineage>
</organism>
<dbReference type="GO" id="GO:0032153">
    <property type="term" value="C:cell division site"/>
    <property type="evidence" value="ECO:0007669"/>
    <property type="project" value="TreeGrafter"/>
</dbReference>
<dbReference type="SMART" id="SM00842">
    <property type="entry name" value="FtsA"/>
    <property type="match status" value="1"/>
</dbReference>
<dbReference type="EMBL" id="DNWC01000083">
    <property type="protein sequence ID" value="HBJ08554.1"/>
    <property type="molecule type" value="Genomic_DNA"/>
</dbReference>
<dbReference type="PANTHER" id="PTHR32432">
    <property type="entry name" value="CELL DIVISION PROTEIN FTSA-RELATED"/>
    <property type="match status" value="1"/>
</dbReference>
<name>A0A354M215_9BACT</name>
<dbReference type="AlphaFoldDB" id="A0A354M215"/>
<comment type="caution">
    <text evidence="2">The sequence shown here is derived from an EMBL/GenBank/DDBJ whole genome shotgun (WGS) entry which is preliminary data.</text>
</comment>
<gene>
    <name evidence="2" type="ORF">DDY73_06065</name>
</gene>
<dbReference type="GO" id="GO:0051301">
    <property type="term" value="P:cell division"/>
    <property type="evidence" value="ECO:0007669"/>
    <property type="project" value="UniProtKB-KW"/>
</dbReference>
<dbReference type="GO" id="GO:0009898">
    <property type="term" value="C:cytoplasmic side of plasma membrane"/>
    <property type="evidence" value="ECO:0007669"/>
    <property type="project" value="TreeGrafter"/>
</dbReference>
<keyword evidence="2" id="KW-0132">Cell division</keyword>
<dbReference type="Gene3D" id="3.30.420.40">
    <property type="match status" value="1"/>
</dbReference>
<keyword evidence="2" id="KW-0131">Cell cycle</keyword>
<dbReference type="InterPro" id="IPR003494">
    <property type="entry name" value="SHS2_FtsA"/>
</dbReference>
<dbReference type="SUPFAM" id="SSF53067">
    <property type="entry name" value="Actin-like ATPase domain"/>
    <property type="match status" value="1"/>
</dbReference>
<feature type="domain" description="SHS2" evidence="1">
    <location>
        <begin position="7"/>
        <end position="141"/>
    </location>
</feature>